<dbReference type="OrthoDB" id="9807350at2"/>
<evidence type="ECO:0000256" key="9">
    <source>
        <dbReference type="RuleBase" id="RU364070"/>
    </source>
</evidence>
<evidence type="ECO:0000256" key="2">
    <source>
        <dbReference type="ARBA" id="ARBA00010942"/>
    </source>
</evidence>
<dbReference type="NCBIfam" id="NF000282">
    <property type="entry name" value="RND_permease_1"/>
    <property type="match status" value="1"/>
</dbReference>
<dbReference type="InterPro" id="IPR000731">
    <property type="entry name" value="SSD"/>
</dbReference>
<keyword evidence="12" id="KW-1185">Reference proteome</keyword>
<dbReference type="SUPFAM" id="SSF82693">
    <property type="entry name" value="Multidrug efflux transporter AcrB pore domain, PN1, PN2, PC1 and PC2 subdomains"/>
    <property type="match status" value="4"/>
</dbReference>
<dbReference type="FunFam" id="3.30.70.1430:FF:000001">
    <property type="entry name" value="Efflux pump membrane transporter"/>
    <property type="match status" value="1"/>
</dbReference>
<dbReference type="GO" id="GO:0005886">
    <property type="term" value="C:plasma membrane"/>
    <property type="evidence" value="ECO:0007669"/>
    <property type="project" value="UniProtKB-SubCell"/>
</dbReference>
<proteinExistence type="inferred from homology"/>
<name>A0A370L1W1_9HYPH</name>
<dbReference type="EMBL" id="QQTP01000012">
    <property type="protein sequence ID" value="RDJ21493.1"/>
    <property type="molecule type" value="Genomic_DNA"/>
</dbReference>
<comment type="caution">
    <text evidence="11">The sequence shown here is derived from an EMBL/GenBank/DDBJ whole genome shotgun (WGS) entry which is preliminary data.</text>
</comment>
<protein>
    <recommendedName>
        <fullName evidence="9">Efflux pump membrane transporter</fullName>
    </recommendedName>
</protein>
<evidence type="ECO:0000313" key="12">
    <source>
        <dbReference type="Proteomes" id="UP000255207"/>
    </source>
</evidence>
<dbReference type="InterPro" id="IPR027463">
    <property type="entry name" value="AcrB_DN_DC_subdom"/>
</dbReference>
<feature type="transmembrane region" description="Helical" evidence="9">
    <location>
        <begin position="343"/>
        <end position="363"/>
    </location>
</feature>
<dbReference type="Gene3D" id="3.30.70.1320">
    <property type="entry name" value="Multidrug efflux transporter AcrB pore domain like"/>
    <property type="match status" value="1"/>
</dbReference>
<accession>A0A370L1W1</accession>
<comment type="subcellular location">
    <subcellularLocation>
        <location evidence="1 9">Cell inner membrane</location>
        <topology evidence="1 9">Multi-pass membrane protein</topology>
    </subcellularLocation>
</comment>
<evidence type="ECO:0000256" key="7">
    <source>
        <dbReference type="ARBA" id="ARBA00022989"/>
    </source>
</evidence>
<gene>
    <name evidence="11" type="ORF">DWE98_20905</name>
</gene>
<feature type="transmembrane region" description="Helical" evidence="9">
    <location>
        <begin position="883"/>
        <end position="902"/>
    </location>
</feature>
<feature type="transmembrane region" description="Helical" evidence="9">
    <location>
        <begin position="1012"/>
        <end position="1038"/>
    </location>
</feature>
<dbReference type="NCBIfam" id="TIGR00915">
    <property type="entry name" value="2A0602"/>
    <property type="match status" value="1"/>
</dbReference>
<dbReference type="Gene3D" id="3.30.70.1430">
    <property type="entry name" value="Multidrug efflux transporter AcrB pore domain"/>
    <property type="match status" value="2"/>
</dbReference>
<dbReference type="FunFam" id="1.20.1640.10:FF:000001">
    <property type="entry name" value="Efflux pump membrane transporter"/>
    <property type="match status" value="1"/>
</dbReference>
<dbReference type="InterPro" id="IPR001036">
    <property type="entry name" value="Acrflvin-R"/>
</dbReference>
<dbReference type="PANTHER" id="PTHR32063">
    <property type="match status" value="1"/>
</dbReference>
<reference evidence="12" key="1">
    <citation type="submission" date="2018-07" db="EMBL/GenBank/DDBJ databases">
        <authorList>
            <person name="Safronova V.I."/>
            <person name="Chirak E.R."/>
            <person name="Sazanova A.L."/>
        </authorList>
    </citation>
    <scope>NUCLEOTIDE SEQUENCE [LARGE SCALE GENOMIC DNA]</scope>
    <source>
        <strain evidence="12">RCAM04685</strain>
    </source>
</reference>
<feature type="transmembrane region" description="Helical" evidence="9">
    <location>
        <begin position="473"/>
        <end position="500"/>
    </location>
</feature>
<dbReference type="RefSeq" id="WP_114831241.1">
    <property type="nucleotide sequence ID" value="NZ_QQTO01000033.1"/>
</dbReference>
<comment type="caution">
    <text evidence="9">Lacks conserved residue(s) required for the propagation of feature annotation.</text>
</comment>
<keyword evidence="3 9" id="KW-0813">Transport</keyword>
<feature type="transmembrane region" description="Helical" evidence="9">
    <location>
        <begin position="544"/>
        <end position="563"/>
    </location>
</feature>
<dbReference type="GO" id="GO:0015562">
    <property type="term" value="F:efflux transmembrane transporter activity"/>
    <property type="evidence" value="ECO:0007669"/>
    <property type="project" value="InterPro"/>
</dbReference>
<keyword evidence="6 9" id="KW-0812">Transmembrane</keyword>
<evidence type="ECO:0000256" key="3">
    <source>
        <dbReference type="ARBA" id="ARBA00022448"/>
    </source>
</evidence>
<feature type="domain" description="SSD" evidence="10">
    <location>
        <begin position="369"/>
        <end position="498"/>
    </location>
</feature>
<keyword evidence="5 9" id="KW-0997">Cell inner membrane</keyword>
<dbReference type="AlphaFoldDB" id="A0A370L1W1"/>
<feature type="transmembrane region" description="Helical" evidence="9">
    <location>
        <begin position="939"/>
        <end position="959"/>
    </location>
</feature>
<dbReference type="PANTHER" id="PTHR32063:SF11">
    <property type="entry name" value="CATION OR DRUG EFFLUX SYSTEM PROTEIN"/>
    <property type="match status" value="1"/>
</dbReference>
<dbReference type="SUPFAM" id="SSF82866">
    <property type="entry name" value="Multidrug efflux transporter AcrB transmembrane domain"/>
    <property type="match status" value="2"/>
</dbReference>
<evidence type="ECO:0000256" key="1">
    <source>
        <dbReference type="ARBA" id="ARBA00004429"/>
    </source>
</evidence>
<dbReference type="GO" id="GO:0009636">
    <property type="term" value="P:response to toxic substance"/>
    <property type="evidence" value="ECO:0007669"/>
    <property type="project" value="UniProtKB-ARBA"/>
</dbReference>
<dbReference type="PROSITE" id="PS50156">
    <property type="entry name" value="SSD"/>
    <property type="match status" value="1"/>
</dbReference>
<keyword evidence="7 9" id="KW-1133">Transmembrane helix</keyword>
<dbReference type="Gene3D" id="3.30.2090.10">
    <property type="entry name" value="Multidrug efflux transporter AcrB TolC docking domain, DN and DC subdomains"/>
    <property type="match status" value="2"/>
</dbReference>
<keyword evidence="4" id="KW-1003">Cell membrane</keyword>
<evidence type="ECO:0000313" key="11">
    <source>
        <dbReference type="EMBL" id="RDJ21493.1"/>
    </source>
</evidence>
<keyword evidence="8 9" id="KW-0472">Membrane</keyword>
<evidence type="ECO:0000256" key="6">
    <source>
        <dbReference type="ARBA" id="ARBA00022692"/>
    </source>
</evidence>
<evidence type="ECO:0000259" key="10">
    <source>
        <dbReference type="PROSITE" id="PS50156"/>
    </source>
</evidence>
<feature type="transmembrane region" description="Helical" evidence="9">
    <location>
        <begin position="909"/>
        <end position="927"/>
    </location>
</feature>
<feature type="transmembrane region" description="Helical" evidence="9">
    <location>
        <begin position="370"/>
        <end position="391"/>
    </location>
</feature>
<evidence type="ECO:0000256" key="4">
    <source>
        <dbReference type="ARBA" id="ARBA00022475"/>
    </source>
</evidence>
<sequence>MFRFAHFFIDRPIFATVLSILLTIAGAIAQRNLPIAEYPEIAPPTVTITATYPGASAEVVAATVAAPIEQEVNGVDDMLYISSQSTGDGHLTISVVFKAGTNVDQAQVLVQNRVSAAEPRLPQDVRTLGLQVRKASPDFLMVIHLLSPDGSRDQQYVSNYTTLNVKDVLTRVDGVGDVQVFGARDFSMRVWLDPAKVASRNLTAGDVVAAIRAANVQVAAGAINQPPATSDRAFQLSVNTLGRLTSIDEFYNIVVRSDADGGTIRLRDVARVELGAQDYLSNSYLDNKEAVAIGVFQRPGSNALAASESLIKTMQELSKNFPSGVEYRIVYNPTEFIAESVSAVVQTLLEAIALVVIVVILFLQTWRAAIIPIIAIPVSLVGTFLVMSAVGISFNSISLLALVLAIGIVVDDAIVVVENVERYLAKGMSAKDAAHKTMDEVGGALLAIALVLCAVFIPTAFITGLQGTFYQQFAVTIAASTAISCFVSLTLSPALSALLLKPHSHEEPKGFFAALTAPLRWFFKYFNKAFDWLSRSYGAVTSRLIRFGVVMLLIYAALIAVAGQRLVSIPTGLVPQLDRGYFIAVFQLPAGSSLPRTDAVIRKATDLMLARPGVAHAVAFAGLDGATFTLAPNAGVAFVTLTDFKERAKAGLTTQGIINDLRGQLGQIGEAFALVIEPPAVPGIGNGGGLKGYVQDRSGRGLAALEGATWAVAGTAGQNPGIQQPFTLFSTKTPQIYADIDRTKAEMLGVPVTRVFETLSVYMGSAYVNDFNILGRTFRVTAQADNPYRLDIRDVAALKTRNADGEMVPIGSVATFSDTTGAYRVPRYNLYPAAEVQLSMARGFSTGQGIAAVEKIAEQVLPAGFGFEWTEIALQEKLAGNTAIIAFGLAVVFVFLLLAALYESWTLPLAVILIVPMCILAAMIGVGYKGFDRNVLVDIGLVVLVGLAAKNAILIVEFAKQAEDEGMSRREAAIAAAKTRLRPILMTSLAFILGVLPLTISIGAGAEMRQVLGVAVFSGMIGVTAFGLLFTPVFYVMVRWLAGLFEKKKPAATELHGDAHAPHA</sequence>
<comment type="similarity">
    <text evidence="2 9">Belongs to the resistance-nodulation-cell division (RND) (TC 2.A.6) family.</text>
</comment>
<dbReference type="InterPro" id="IPR004764">
    <property type="entry name" value="MdtF-like"/>
</dbReference>
<evidence type="ECO:0000256" key="5">
    <source>
        <dbReference type="ARBA" id="ARBA00022519"/>
    </source>
</evidence>
<feature type="transmembrane region" description="Helical" evidence="9">
    <location>
        <begin position="984"/>
        <end position="1006"/>
    </location>
</feature>
<organism evidence="11 12">
    <name type="scientific">Bosea caraganae</name>
    <dbReference type="NCBI Taxonomy" id="2763117"/>
    <lineage>
        <taxon>Bacteria</taxon>
        <taxon>Pseudomonadati</taxon>
        <taxon>Pseudomonadota</taxon>
        <taxon>Alphaproteobacteria</taxon>
        <taxon>Hyphomicrobiales</taxon>
        <taxon>Boseaceae</taxon>
        <taxon>Bosea</taxon>
    </lineage>
</organism>
<dbReference type="Gene3D" id="1.20.1640.10">
    <property type="entry name" value="Multidrug efflux transporter AcrB transmembrane domain"/>
    <property type="match status" value="2"/>
</dbReference>
<dbReference type="Pfam" id="PF00873">
    <property type="entry name" value="ACR_tran"/>
    <property type="match status" value="1"/>
</dbReference>
<dbReference type="Proteomes" id="UP000255207">
    <property type="component" value="Unassembled WGS sequence"/>
</dbReference>
<dbReference type="Gene3D" id="3.30.70.1440">
    <property type="entry name" value="Multidrug efflux transporter AcrB pore domain"/>
    <property type="match status" value="1"/>
</dbReference>
<dbReference type="GO" id="GO:0042910">
    <property type="term" value="F:xenobiotic transmembrane transporter activity"/>
    <property type="evidence" value="ECO:0007669"/>
    <property type="project" value="TreeGrafter"/>
</dbReference>
<feature type="transmembrane region" description="Helical" evidence="9">
    <location>
        <begin position="441"/>
        <end position="461"/>
    </location>
</feature>
<evidence type="ECO:0000256" key="8">
    <source>
        <dbReference type="ARBA" id="ARBA00023136"/>
    </source>
</evidence>
<feature type="transmembrane region" description="Helical" evidence="9">
    <location>
        <begin position="397"/>
        <end position="420"/>
    </location>
</feature>
<dbReference type="PRINTS" id="PR00702">
    <property type="entry name" value="ACRIFLAVINRP"/>
</dbReference>
<dbReference type="SUPFAM" id="SSF82714">
    <property type="entry name" value="Multidrug efflux transporter AcrB TolC docking domain, DN and DC subdomains"/>
    <property type="match status" value="2"/>
</dbReference>